<reference evidence="14 15" key="1">
    <citation type="submission" date="2024-09" db="EMBL/GenBank/DDBJ databases">
        <authorList>
            <person name="Sun Q."/>
            <person name="Mori K."/>
        </authorList>
    </citation>
    <scope>NUCLEOTIDE SEQUENCE [LARGE SCALE GENOMIC DNA]</scope>
    <source>
        <strain evidence="14 15">CECT 7682</strain>
    </source>
</reference>
<dbReference type="Pfam" id="PF00072">
    <property type="entry name" value="Response_reg"/>
    <property type="match status" value="1"/>
</dbReference>
<evidence type="ECO:0000256" key="2">
    <source>
        <dbReference type="ARBA" id="ARBA00022475"/>
    </source>
</evidence>
<dbReference type="PROSITE" id="PS50894">
    <property type="entry name" value="HPT"/>
    <property type="match status" value="1"/>
</dbReference>
<dbReference type="PANTHER" id="PTHR45339:SF1">
    <property type="entry name" value="HYBRID SIGNAL TRANSDUCTION HISTIDINE KINASE J"/>
    <property type="match status" value="1"/>
</dbReference>
<comment type="subcellular location">
    <subcellularLocation>
        <location evidence="1">Cell membrane</location>
        <topology evidence="1">Multi-pass membrane protein</topology>
    </subcellularLocation>
</comment>
<keyword evidence="8" id="KW-0902">Two-component regulatory system</keyword>
<keyword evidence="15" id="KW-1185">Reference proteome</keyword>
<keyword evidence="7" id="KW-1133">Transmembrane helix</keyword>
<keyword evidence="5" id="KW-0547">Nucleotide-binding</keyword>
<evidence type="ECO:0000256" key="1">
    <source>
        <dbReference type="ARBA" id="ARBA00004651"/>
    </source>
</evidence>
<keyword evidence="4" id="KW-0812">Transmembrane</keyword>
<dbReference type="PROSITE" id="PS50110">
    <property type="entry name" value="RESPONSE_REGULATORY"/>
    <property type="match status" value="1"/>
</dbReference>
<dbReference type="InterPro" id="IPR036641">
    <property type="entry name" value="HPT_dom_sf"/>
</dbReference>
<evidence type="ECO:0000313" key="14">
    <source>
        <dbReference type="EMBL" id="MFB9211604.1"/>
    </source>
</evidence>
<evidence type="ECO:0000256" key="4">
    <source>
        <dbReference type="ARBA" id="ARBA00022692"/>
    </source>
</evidence>
<feature type="modified residue" description="Phosphohistidine" evidence="10">
    <location>
        <position position="190"/>
    </location>
</feature>
<dbReference type="Proteomes" id="UP001589654">
    <property type="component" value="Unassembled WGS sequence"/>
</dbReference>
<evidence type="ECO:0000259" key="12">
    <source>
        <dbReference type="PROSITE" id="PS50110"/>
    </source>
</evidence>
<evidence type="ECO:0000256" key="7">
    <source>
        <dbReference type="ARBA" id="ARBA00022989"/>
    </source>
</evidence>
<dbReference type="PANTHER" id="PTHR45339">
    <property type="entry name" value="HYBRID SIGNAL TRANSDUCTION HISTIDINE KINASE J"/>
    <property type="match status" value="1"/>
</dbReference>
<name>A0ABV5J6J4_9BACT</name>
<evidence type="ECO:0000313" key="15">
    <source>
        <dbReference type="Proteomes" id="UP001589654"/>
    </source>
</evidence>
<feature type="modified residue" description="4-aspartylphosphate" evidence="11">
    <location>
        <position position="53"/>
    </location>
</feature>
<dbReference type="SUPFAM" id="SSF47226">
    <property type="entry name" value="Histidine-containing phosphotransfer domain, HPT domain"/>
    <property type="match status" value="1"/>
</dbReference>
<dbReference type="SMART" id="SM00448">
    <property type="entry name" value="REC"/>
    <property type="match status" value="1"/>
</dbReference>
<evidence type="ECO:0000256" key="9">
    <source>
        <dbReference type="ARBA" id="ARBA00023136"/>
    </source>
</evidence>
<evidence type="ECO:0000256" key="5">
    <source>
        <dbReference type="ARBA" id="ARBA00022741"/>
    </source>
</evidence>
<evidence type="ECO:0000256" key="6">
    <source>
        <dbReference type="ARBA" id="ARBA00022840"/>
    </source>
</evidence>
<evidence type="ECO:0000256" key="8">
    <source>
        <dbReference type="ARBA" id="ARBA00023012"/>
    </source>
</evidence>
<proteinExistence type="predicted"/>
<dbReference type="SUPFAM" id="SSF52172">
    <property type="entry name" value="CheY-like"/>
    <property type="match status" value="1"/>
</dbReference>
<organism evidence="14 15">
    <name type="scientific">Echinicola jeungdonensis</name>
    <dbReference type="NCBI Taxonomy" id="709343"/>
    <lineage>
        <taxon>Bacteria</taxon>
        <taxon>Pseudomonadati</taxon>
        <taxon>Bacteroidota</taxon>
        <taxon>Cytophagia</taxon>
        <taxon>Cytophagales</taxon>
        <taxon>Cyclobacteriaceae</taxon>
        <taxon>Echinicola</taxon>
    </lineage>
</organism>
<evidence type="ECO:0000259" key="13">
    <source>
        <dbReference type="PROSITE" id="PS50894"/>
    </source>
</evidence>
<keyword evidence="6" id="KW-0067">ATP-binding</keyword>
<accession>A0ABV5J6J4</accession>
<dbReference type="Pfam" id="PF01627">
    <property type="entry name" value="Hpt"/>
    <property type="match status" value="1"/>
</dbReference>
<dbReference type="Gene3D" id="1.20.120.160">
    <property type="entry name" value="HPT domain"/>
    <property type="match status" value="1"/>
</dbReference>
<evidence type="ECO:0000256" key="3">
    <source>
        <dbReference type="ARBA" id="ARBA00022553"/>
    </source>
</evidence>
<keyword evidence="9" id="KW-0472">Membrane</keyword>
<dbReference type="InterPro" id="IPR008207">
    <property type="entry name" value="Sig_transdc_His_kin_Hpt_dom"/>
</dbReference>
<dbReference type="CDD" id="cd17546">
    <property type="entry name" value="REC_hyHK_CKI1_RcsC-like"/>
    <property type="match status" value="1"/>
</dbReference>
<feature type="domain" description="Response regulatory" evidence="12">
    <location>
        <begin position="5"/>
        <end position="119"/>
    </location>
</feature>
<dbReference type="InterPro" id="IPR001789">
    <property type="entry name" value="Sig_transdc_resp-reg_receiver"/>
</dbReference>
<dbReference type="InterPro" id="IPR011006">
    <property type="entry name" value="CheY-like_superfamily"/>
</dbReference>
<dbReference type="RefSeq" id="WP_290248531.1">
    <property type="nucleotide sequence ID" value="NZ_JAUFQT010000001.1"/>
</dbReference>
<dbReference type="Gene3D" id="3.40.50.2300">
    <property type="match status" value="1"/>
</dbReference>
<keyword evidence="2" id="KW-1003">Cell membrane</keyword>
<feature type="domain" description="HPt" evidence="13">
    <location>
        <begin position="151"/>
        <end position="246"/>
    </location>
</feature>
<protein>
    <submittedName>
        <fullName evidence="14">Response regulator</fullName>
    </submittedName>
</protein>
<dbReference type="EMBL" id="JBHMEW010000051">
    <property type="protein sequence ID" value="MFB9211604.1"/>
    <property type="molecule type" value="Genomic_DNA"/>
</dbReference>
<sequence length="246" mass="28828">MINKKVLIVDDNDLNRKVFENIIRHNYQFDSAENGKEAINKIKKSSFDLILMDIQMPEMDGITALKVIKEEKLTDSPIIAVSAYSHQNDREYFLATGFDDFIPKPVKPKELLNCIYHQFRNHENIQNQPEELDENFILDEKVLNQLKKYNSRENISTVYEDFIKEAQDLTDEIKLLIERKQFLDIGQKLHILKGNAGTLGAMRLFFHASHFESKIKAAKFEEILEDYITLQKQINTFRDFLNNTII</sequence>
<evidence type="ECO:0000256" key="11">
    <source>
        <dbReference type="PROSITE-ProRule" id="PRU00169"/>
    </source>
</evidence>
<evidence type="ECO:0000256" key="10">
    <source>
        <dbReference type="PROSITE-ProRule" id="PRU00110"/>
    </source>
</evidence>
<gene>
    <name evidence="14" type="ORF">ACFFUR_07290</name>
</gene>
<comment type="caution">
    <text evidence="14">The sequence shown here is derived from an EMBL/GenBank/DDBJ whole genome shotgun (WGS) entry which is preliminary data.</text>
</comment>
<keyword evidence="3 11" id="KW-0597">Phosphoprotein</keyword>